<dbReference type="AlphaFoldDB" id="A0A5C6P0D2"/>
<evidence type="ECO:0000256" key="1">
    <source>
        <dbReference type="SAM" id="MobiDB-lite"/>
    </source>
</evidence>
<keyword evidence="3" id="KW-1185">Reference proteome</keyword>
<dbReference type="Proteomes" id="UP000324091">
    <property type="component" value="Chromosome 16"/>
</dbReference>
<reference evidence="2 3" key="1">
    <citation type="submission" date="2019-04" db="EMBL/GenBank/DDBJ databases">
        <title>Chromosome genome assembly for Takifugu flavidus.</title>
        <authorList>
            <person name="Xiao S."/>
        </authorList>
    </citation>
    <scope>NUCLEOTIDE SEQUENCE [LARGE SCALE GENOMIC DNA]</scope>
    <source>
        <strain evidence="2">HTHZ2018</strain>
        <tissue evidence="2">Muscle</tissue>
    </source>
</reference>
<feature type="non-terminal residue" evidence="2">
    <location>
        <position position="154"/>
    </location>
</feature>
<name>A0A5C6P0D2_9TELE</name>
<organism evidence="2 3">
    <name type="scientific">Takifugu flavidus</name>
    <name type="common">sansaifugu</name>
    <dbReference type="NCBI Taxonomy" id="433684"/>
    <lineage>
        <taxon>Eukaryota</taxon>
        <taxon>Metazoa</taxon>
        <taxon>Chordata</taxon>
        <taxon>Craniata</taxon>
        <taxon>Vertebrata</taxon>
        <taxon>Euteleostomi</taxon>
        <taxon>Actinopterygii</taxon>
        <taxon>Neopterygii</taxon>
        <taxon>Teleostei</taxon>
        <taxon>Neoteleostei</taxon>
        <taxon>Acanthomorphata</taxon>
        <taxon>Eupercaria</taxon>
        <taxon>Tetraodontiformes</taxon>
        <taxon>Tetradontoidea</taxon>
        <taxon>Tetraodontidae</taxon>
        <taxon>Takifugu</taxon>
    </lineage>
</organism>
<dbReference type="EMBL" id="RHFK02000008">
    <property type="protein sequence ID" value="TWW72568.1"/>
    <property type="molecule type" value="Genomic_DNA"/>
</dbReference>
<feature type="region of interest" description="Disordered" evidence="1">
    <location>
        <begin position="19"/>
        <end position="40"/>
    </location>
</feature>
<accession>A0A5C6P0D2</accession>
<protein>
    <submittedName>
        <fullName evidence="2">Uncharacterized protein</fullName>
    </submittedName>
</protein>
<evidence type="ECO:0000313" key="3">
    <source>
        <dbReference type="Proteomes" id="UP000324091"/>
    </source>
</evidence>
<evidence type="ECO:0000313" key="2">
    <source>
        <dbReference type="EMBL" id="TWW72568.1"/>
    </source>
</evidence>
<sequence>MDQASCPLEDLEAALGVQPAAPAGGEPQSRASTHPLTHRGLTHDLNGGILPLKSHIFRLVVRSDVKSSHGKNEDLDEKQPSGLRLLRTLVPIRNHLMSSHGSPPPGEGARAAKFPGGLVLERTSSSGAAQADGVTALTATIKHHQVETKAGWAA</sequence>
<gene>
    <name evidence="2" type="ORF">D4764_16G0010650</name>
</gene>
<proteinExistence type="predicted"/>
<comment type="caution">
    <text evidence="2">The sequence shown here is derived from an EMBL/GenBank/DDBJ whole genome shotgun (WGS) entry which is preliminary data.</text>
</comment>